<evidence type="ECO:0000256" key="3">
    <source>
        <dbReference type="PROSITE-ProRule" id="PRU00023"/>
    </source>
</evidence>
<dbReference type="Pfam" id="PF00023">
    <property type="entry name" value="Ank"/>
    <property type="match status" value="1"/>
</dbReference>
<evidence type="ECO:0000256" key="1">
    <source>
        <dbReference type="ARBA" id="ARBA00022737"/>
    </source>
</evidence>
<keyword evidence="2 3" id="KW-0040">ANK repeat</keyword>
<dbReference type="Gene3D" id="1.25.40.20">
    <property type="entry name" value="Ankyrin repeat-containing domain"/>
    <property type="match status" value="1"/>
</dbReference>
<dbReference type="PANTHER" id="PTHR24180">
    <property type="entry name" value="CYCLIN-DEPENDENT KINASE INHIBITOR 2C-RELATED"/>
    <property type="match status" value="1"/>
</dbReference>
<keyword evidence="1" id="KW-0677">Repeat</keyword>
<evidence type="ECO:0000313" key="4">
    <source>
        <dbReference type="EMBL" id="KAK8894218.1"/>
    </source>
</evidence>
<evidence type="ECO:0008006" key="6">
    <source>
        <dbReference type="Google" id="ProtNLM"/>
    </source>
</evidence>
<evidence type="ECO:0000313" key="5">
    <source>
        <dbReference type="Proteomes" id="UP001470230"/>
    </source>
</evidence>
<comment type="caution">
    <text evidence="4">The sequence shown here is derived from an EMBL/GenBank/DDBJ whole genome shotgun (WGS) entry which is preliminary data.</text>
</comment>
<dbReference type="PROSITE" id="PS50088">
    <property type="entry name" value="ANK_REPEAT"/>
    <property type="match status" value="4"/>
</dbReference>
<accession>A0ABR2KSV7</accession>
<feature type="repeat" description="ANK" evidence="3">
    <location>
        <begin position="142"/>
        <end position="174"/>
    </location>
</feature>
<dbReference type="PROSITE" id="PS50297">
    <property type="entry name" value="ANK_REP_REGION"/>
    <property type="match status" value="3"/>
</dbReference>
<dbReference type="Proteomes" id="UP001470230">
    <property type="component" value="Unassembled WGS sequence"/>
</dbReference>
<gene>
    <name evidence="4" type="ORF">M9Y10_022652</name>
</gene>
<dbReference type="Pfam" id="PF12796">
    <property type="entry name" value="Ank_2"/>
    <property type="match status" value="1"/>
</dbReference>
<feature type="repeat" description="ANK" evidence="3">
    <location>
        <begin position="277"/>
        <end position="301"/>
    </location>
</feature>
<feature type="repeat" description="ANK" evidence="3">
    <location>
        <begin position="175"/>
        <end position="195"/>
    </location>
</feature>
<keyword evidence="5" id="KW-1185">Reference proteome</keyword>
<protein>
    <recommendedName>
        <fullName evidence="6">Ankyrin repeat protein</fullName>
    </recommendedName>
</protein>
<name>A0ABR2KSV7_9EUKA</name>
<organism evidence="4 5">
    <name type="scientific">Tritrichomonas musculus</name>
    <dbReference type="NCBI Taxonomy" id="1915356"/>
    <lineage>
        <taxon>Eukaryota</taxon>
        <taxon>Metamonada</taxon>
        <taxon>Parabasalia</taxon>
        <taxon>Tritrichomonadida</taxon>
        <taxon>Tritrichomonadidae</taxon>
        <taxon>Tritrichomonas</taxon>
    </lineage>
</organism>
<sequence length="315" mass="34545">MDKDLKLLYVALQSDNVEMLTQLINTGLQLDLKVPDPDHVLPPFLQNEPPIISMTVYYGARNCFKLIADRYQEFFAVDNENHPITLFAILGGDCDLIDMLKKVGQDFSECLPFAAKNGKGTVFRFIYQLYNESLDLNSVDETGNASIHYAAQNGDFELIKFLKENGANPDIKNADGITPLSLAAKNGYADIVRYLAKLDSVNVNASDNHGVTPLYHCVEGGHSDCVSFLLEADGVNVNEADENGYAPLHVSALKGYAPIVTAIANSHDADVSLITRDGRSVLHCAAENGNEEIVRFILSLGKLDVNLKSKDGIFF</sequence>
<proteinExistence type="predicted"/>
<dbReference type="InterPro" id="IPR002110">
    <property type="entry name" value="Ankyrin_rpt"/>
</dbReference>
<dbReference type="EMBL" id="JAPFFF010000003">
    <property type="protein sequence ID" value="KAK8894218.1"/>
    <property type="molecule type" value="Genomic_DNA"/>
</dbReference>
<feature type="repeat" description="ANK" evidence="3">
    <location>
        <begin position="209"/>
        <end position="242"/>
    </location>
</feature>
<reference evidence="4 5" key="1">
    <citation type="submission" date="2024-04" db="EMBL/GenBank/DDBJ databases">
        <title>Tritrichomonas musculus Genome.</title>
        <authorList>
            <person name="Alves-Ferreira E."/>
            <person name="Grigg M."/>
            <person name="Lorenzi H."/>
            <person name="Galac M."/>
        </authorList>
    </citation>
    <scope>NUCLEOTIDE SEQUENCE [LARGE SCALE GENOMIC DNA]</scope>
    <source>
        <strain evidence="4 5">EAF2021</strain>
    </source>
</reference>
<dbReference type="InterPro" id="IPR036770">
    <property type="entry name" value="Ankyrin_rpt-contain_sf"/>
</dbReference>
<evidence type="ECO:0000256" key="2">
    <source>
        <dbReference type="ARBA" id="ARBA00023043"/>
    </source>
</evidence>
<dbReference type="SUPFAM" id="SSF48403">
    <property type="entry name" value="Ankyrin repeat"/>
    <property type="match status" value="1"/>
</dbReference>
<dbReference type="SMART" id="SM00248">
    <property type="entry name" value="ANK"/>
    <property type="match status" value="6"/>
</dbReference>
<dbReference type="PANTHER" id="PTHR24180:SF45">
    <property type="entry name" value="POLY [ADP-RIBOSE] POLYMERASE TANKYRASE"/>
    <property type="match status" value="1"/>
</dbReference>
<dbReference type="InterPro" id="IPR051637">
    <property type="entry name" value="Ank_repeat_dom-contain_49"/>
</dbReference>